<accession>A0A5B2X6W8</accession>
<evidence type="ECO:0000256" key="2">
    <source>
        <dbReference type="SAM" id="SignalP"/>
    </source>
</evidence>
<gene>
    <name evidence="3" type="ORF">F0L68_22335</name>
</gene>
<feature type="region of interest" description="Disordered" evidence="1">
    <location>
        <begin position="79"/>
        <end position="117"/>
    </location>
</feature>
<keyword evidence="2" id="KW-0732">Signal</keyword>
<evidence type="ECO:0000256" key="1">
    <source>
        <dbReference type="SAM" id="MobiDB-lite"/>
    </source>
</evidence>
<feature type="compositionally biased region" description="Basic and acidic residues" evidence="1">
    <location>
        <begin position="79"/>
        <end position="90"/>
    </location>
</feature>
<dbReference type="AlphaFoldDB" id="A0A5B2X6W8"/>
<protein>
    <submittedName>
        <fullName evidence="3">Uncharacterized protein</fullName>
    </submittedName>
</protein>
<dbReference type="InterPro" id="IPR006311">
    <property type="entry name" value="TAT_signal"/>
</dbReference>
<evidence type="ECO:0000313" key="3">
    <source>
        <dbReference type="EMBL" id="KAA2258861.1"/>
    </source>
</evidence>
<keyword evidence="4" id="KW-1185">Reference proteome</keyword>
<organism evidence="3 4">
    <name type="scientific">Solihabitans fulvus</name>
    <dbReference type="NCBI Taxonomy" id="1892852"/>
    <lineage>
        <taxon>Bacteria</taxon>
        <taxon>Bacillati</taxon>
        <taxon>Actinomycetota</taxon>
        <taxon>Actinomycetes</taxon>
        <taxon>Pseudonocardiales</taxon>
        <taxon>Pseudonocardiaceae</taxon>
        <taxon>Solihabitans</taxon>
    </lineage>
</organism>
<evidence type="ECO:0000313" key="4">
    <source>
        <dbReference type="Proteomes" id="UP000323454"/>
    </source>
</evidence>
<dbReference type="OrthoDB" id="3700979at2"/>
<sequence length="161" mass="15829">MSAPAVSRRGVLVVGALTALAAPLAVACSTPEPPLPPDPLTELAVQARADAAAAAAIASAQPGLAEAAGLVATNRGEHAKVLQAELDRARPPSPSSSAAPTKSAAPTPPPPDPQSAKTALTDALTAAEKKASELVLTLPNFRAGLVGSIAAGCAALREAVR</sequence>
<feature type="chain" id="PRO_5039586432" evidence="2">
    <location>
        <begin position="28"/>
        <end position="161"/>
    </location>
</feature>
<comment type="caution">
    <text evidence="3">The sequence shown here is derived from an EMBL/GenBank/DDBJ whole genome shotgun (WGS) entry which is preliminary data.</text>
</comment>
<dbReference type="PROSITE" id="PS51318">
    <property type="entry name" value="TAT"/>
    <property type="match status" value="1"/>
</dbReference>
<name>A0A5B2X6W8_9PSEU</name>
<dbReference type="EMBL" id="VUOB01000041">
    <property type="protein sequence ID" value="KAA2258861.1"/>
    <property type="molecule type" value="Genomic_DNA"/>
</dbReference>
<feature type="compositionally biased region" description="Low complexity" evidence="1">
    <location>
        <begin position="95"/>
        <end position="105"/>
    </location>
</feature>
<dbReference type="Proteomes" id="UP000323454">
    <property type="component" value="Unassembled WGS sequence"/>
</dbReference>
<reference evidence="3 4" key="1">
    <citation type="submission" date="2019-09" db="EMBL/GenBank/DDBJ databases">
        <title>Goodfellowia gen. nov., a new genus of the Pseudonocardineae related to Actinoalloteichus, containing Goodfellowia coeruleoviolacea gen. nov., comb. nov. gen. nov., comb. nov.</title>
        <authorList>
            <person name="Labeda D."/>
        </authorList>
    </citation>
    <scope>NUCLEOTIDE SEQUENCE [LARGE SCALE GENOMIC DNA]</scope>
    <source>
        <strain evidence="3 4">AN110305</strain>
    </source>
</reference>
<reference evidence="3 4" key="2">
    <citation type="submission" date="2019-09" db="EMBL/GenBank/DDBJ databases">
        <authorList>
            <person name="Jin C."/>
        </authorList>
    </citation>
    <scope>NUCLEOTIDE SEQUENCE [LARGE SCALE GENOMIC DNA]</scope>
    <source>
        <strain evidence="3 4">AN110305</strain>
    </source>
</reference>
<feature type="signal peptide" evidence="2">
    <location>
        <begin position="1"/>
        <end position="27"/>
    </location>
</feature>
<proteinExistence type="predicted"/>